<name>A0A7V8VGI0_9BACT</name>
<evidence type="ECO:0000256" key="1">
    <source>
        <dbReference type="ARBA" id="ARBA00009437"/>
    </source>
</evidence>
<protein>
    <submittedName>
        <fullName evidence="6">LysR family transcriptional regulator</fullName>
    </submittedName>
</protein>
<dbReference type="Gene3D" id="3.40.190.10">
    <property type="entry name" value="Periplasmic binding protein-like II"/>
    <property type="match status" value="2"/>
</dbReference>
<dbReference type="InterPro" id="IPR000847">
    <property type="entry name" value="LysR_HTH_N"/>
</dbReference>
<dbReference type="AlphaFoldDB" id="A0A7V8VGI0"/>
<gene>
    <name evidence="6" type="ORF">H0921_15810</name>
</gene>
<dbReference type="InterPro" id="IPR036388">
    <property type="entry name" value="WH-like_DNA-bd_sf"/>
</dbReference>
<accession>A0A7V8VGI0</accession>
<evidence type="ECO:0000313" key="6">
    <source>
        <dbReference type="EMBL" id="MBA2227624.1"/>
    </source>
</evidence>
<dbReference type="GO" id="GO:0003677">
    <property type="term" value="F:DNA binding"/>
    <property type="evidence" value="ECO:0007669"/>
    <property type="project" value="UniProtKB-KW"/>
</dbReference>
<dbReference type="Pfam" id="PF00126">
    <property type="entry name" value="HTH_1"/>
    <property type="match status" value="1"/>
</dbReference>
<reference evidence="6 7" key="1">
    <citation type="submission" date="2020-07" db="EMBL/GenBank/DDBJ databases">
        <title>Thermogemmata thermophila gen. nov., sp. nov., a novel moderate thermophilic planctomycete from a Kamchatka hot spring.</title>
        <authorList>
            <person name="Elcheninov A.G."/>
            <person name="Podosokorskaya O.A."/>
            <person name="Kovaleva O.L."/>
            <person name="Novikov A."/>
            <person name="Bonch-Osmolovskaya E.A."/>
            <person name="Toshchakov S.V."/>
            <person name="Kublanov I.V."/>
        </authorList>
    </citation>
    <scope>NUCLEOTIDE SEQUENCE [LARGE SCALE GENOMIC DNA]</scope>
    <source>
        <strain evidence="6 7">2918</strain>
    </source>
</reference>
<dbReference type="Gene3D" id="1.10.10.10">
    <property type="entry name" value="Winged helix-like DNA-binding domain superfamily/Winged helix DNA-binding domain"/>
    <property type="match status" value="1"/>
</dbReference>
<keyword evidence="3" id="KW-0238">DNA-binding</keyword>
<evidence type="ECO:0000256" key="2">
    <source>
        <dbReference type="ARBA" id="ARBA00023015"/>
    </source>
</evidence>
<keyword evidence="2" id="KW-0805">Transcription regulation</keyword>
<dbReference type="SUPFAM" id="SSF53850">
    <property type="entry name" value="Periplasmic binding protein-like II"/>
    <property type="match status" value="1"/>
</dbReference>
<keyword evidence="7" id="KW-1185">Reference proteome</keyword>
<organism evidence="6 7">
    <name type="scientific">Thermogemmata fonticola</name>
    <dbReference type="NCBI Taxonomy" id="2755323"/>
    <lineage>
        <taxon>Bacteria</taxon>
        <taxon>Pseudomonadati</taxon>
        <taxon>Planctomycetota</taxon>
        <taxon>Planctomycetia</taxon>
        <taxon>Gemmatales</taxon>
        <taxon>Gemmataceae</taxon>
        <taxon>Thermogemmata</taxon>
    </lineage>
</organism>
<evidence type="ECO:0000256" key="4">
    <source>
        <dbReference type="ARBA" id="ARBA00023163"/>
    </source>
</evidence>
<dbReference type="CDD" id="cd05466">
    <property type="entry name" value="PBP2_LTTR_substrate"/>
    <property type="match status" value="1"/>
</dbReference>
<dbReference type="EMBL" id="JACEFB010000016">
    <property type="protein sequence ID" value="MBA2227624.1"/>
    <property type="molecule type" value="Genomic_DNA"/>
</dbReference>
<dbReference type="InterPro" id="IPR036390">
    <property type="entry name" value="WH_DNA-bd_sf"/>
</dbReference>
<evidence type="ECO:0000259" key="5">
    <source>
        <dbReference type="PROSITE" id="PS50931"/>
    </source>
</evidence>
<sequence length="294" mass="32908">MPLELHQLRYFVAVAETGSFTRAAEREGITQPTLSEQILRLESKQHGVGQRLFDRLGRKVVLTEAGQRLLQYAHQILAAVQEAERTVQDCGEQSQLRVGAIPTIAPFVLPAVLARFRQQHPLVQVQLLEDVTERLVAALRNGELDVGVMALPLRDDHLHVERLWSEPLVAALPAQHRLISRDALRWADLKDEPFILLDDVHCLGDQVLSLCRQGGVEPKVVCRGEQIVTLLALVAAGQGVTIVPEMAAASNWGQGCVFRSLVRPVPHRTLCAVWHKHRYRPAVLRHFIALLRKD</sequence>
<comment type="similarity">
    <text evidence="1">Belongs to the LysR transcriptional regulatory family.</text>
</comment>
<dbReference type="PANTHER" id="PTHR30346">
    <property type="entry name" value="TRANSCRIPTIONAL DUAL REGULATOR HCAR-RELATED"/>
    <property type="match status" value="1"/>
</dbReference>
<keyword evidence="4" id="KW-0804">Transcription</keyword>
<dbReference type="InterPro" id="IPR005119">
    <property type="entry name" value="LysR_subst-bd"/>
</dbReference>
<dbReference type="RefSeq" id="WP_194539485.1">
    <property type="nucleotide sequence ID" value="NZ_JACEFB010000016.1"/>
</dbReference>
<dbReference type="GO" id="GO:0032993">
    <property type="term" value="C:protein-DNA complex"/>
    <property type="evidence" value="ECO:0007669"/>
    <property type="project" value="TreeGrafter"/>
</dbReference>
<evidence type="ECO:0000313" key="7">
    <source>
        <dbReference type="Proteomes" id="UP000542342"/>
    </source>
</evidence>
<proteinExistence type="inferred from homology"/>
<dbReference type="Pfam" id="PF03466">
    <property type="entry name" value="LysR_substrate"/>
    <property type="match status" value="1"/>
</dbReference>
<dbReference type="FunFam" id="1.10.10.10:FF:000001">
    <property type="entry name" value="LysR family transcriptional regulator"/>
    <property type="match status" value="1"/>
</dbReference>
<comment type="caution">
    <text evidence="6">The sequence shown here is derived from an EMBL/GenBank/DDBJ whole genome shotgun (WGS) entry which is preliminary data.</text>
</comment>
<dbReference type="PROSITE" id="PS50931">
    <property type="entry name" value="HTH_LYSR"/>
    <property type="match status" value="1"/>
</dbReference>
<dbReference type="PANTHER" id="PTHR30346:SF0">
    <property type="entry name" value="HCA OPERON TRANSCRIPTIONAL ACTIVATOR HCAR"/>
    <property type="match status" value="1"/>
</dbReference>
<dbReference type="GO" id="GO:0003700">
    <property type="term" value="F:DNA-binding transcription factor activity"/>
    <property type="evidence" value="ECO:0007669"/>
    <property type="project" value="InterPro"/>
</dbReference>
<dbReference type="Proteomes" id="UP000542342">
    <property type="component" value="Unassembled WGS sequence"/>
</dbReference>
<feature type="domain" description="HTH lysR-type" evidence="5">
    <location>
        <begin position="3"/>
        <end position="63"/>
    </location>
</feature>
<evidence type="ECO:0000256" key="3">
    <source>
        <dbReference type="ARBA" id="ARBA00023125"/>
    </source>
</evidence>
<dbReference type="SUPFAM" id="SSF46785">
    <property type="entry name" value="Winged helix' DNA-binding domain"/>
    <property type="match status" value="1"/>
</dbReference>